<dbReference type="RefSeq" id="WP_285747625.1">
    <property type="nucleotide sequence ID" value="NZ_CP127162.1"/>
</dbReference>
<evidence type="ECO:0000313" key="4">
    <source>
        <dbReference type="Proteomes" id="UP001236415"/>
    </source>
</evidence>
<dbReference type="InterPro" id="IPR009045">
    <property type="entry name" value="Zn_M74/Hedgehog-like"/>
</dbReference>
<dbReference type="CDD" id="cd14845">
    <property type="entry name" value="L-Ala-D-Glu_peptidase_like"/>
    <property type="match status" value="1"/>
</dbReference>
<feature type="coiled-coil region" evidence="1">
    <location>
        <begin position="168"/>
        <end position="206"/>
    </location>
</feature>
<organism evidence="3 4">
    <name type="scientific">Paenibacillus polygoni</name>
    <dbReference type="NCBI Taxonomy" id="3050112"/>
    <lineage>
        <taxon>Bacteria</taxon>
        <taxon>Bacillati</taxon>
        <taxon>Bacillota</taxon>
        <taxon>Bacilli</taxon>
        <taxon>Bacillales</taxon>
        <taxon>Paenibacillaceae</taxon>
        <taxon>Paenibacillus</taxon>
    </lineage>
</organism>
<evidence type="ECO:0000259" key="2">
    <source>
        <dbReference type="Pfam" id="PF13539"/>
    </source>
</evidence>
<keyword evidence="4" id="KW-1185">Reference proteome</keyword>
<dbReference type="Pfam" id="PF13539">
    <property type="entry name" value="Peptidase_M15_4"/>
    <property type="match status" value="1"/>
</dbReference>
<feature type="domain" description="Peptidase M15C" evidence="2">
    <location>
        <begin position="71"/>
        <end position="136"/>
    </location>
</feature>
<protein>
    <submittedName>
        <fullName evidence="3">M15 family metallopeptidase</fullName>
    </submittedName>
</protein>
<dbReference type="EMBL" id="CP127162">
    <property type="protein sequence ID" value="WIV20574.1"/>
    <property type="molecule type" value="Genomic_DNA"/>
</dbReference>
<evidence type="ECO:0000256" key="1">
    <source>
        <dbReference type="SAM" id="Coils"/>
    </source>
</evidence>
<dbReference type="Proteomes" id="UP001236415">
    <property type="component" value="Chromosome"/>
</dbReference>
<gene>
    <name evidence="3" type="ORF">QPK24_07790</name>
</gene>
<evidence type="ECO:0000313" key="3">
    <source>
        <dbReference type="EMBL" id="WIV20574.1"/>
    </source>
</evidence>
<dbReference type="SUPFAM" id="SSF55166">
    <property type="entry name" value="Hedgehog/DD-peptidase"/>
    <property type="match status" value="1"/>
</dbReference>
<proteinExistence type="predicted"/>
<dbReference type="InterPro" id="IPR039561">
    <property type="entry name" value="Peptidase_M15C"/>
</dbReference>
<accession>A0ABY8X9D9</accession>
<keyword evidence="1" id="KW-0175">Coiled coil</keyword>
<reference evidence="3 4" key="1">
    <citation type="submission" date="2023-06" db="EMBL/GenBank/DDBJ databases">
        <title>Paenibacillus polygonum sp. nov., an endophytic bacterium, isolated from Polygonum lapathifolium L. in Nanji Wetland National Nature Reserve, South of Poyang Lake, Jiangxi Province, China.</title>
        <authorList>
            <person name="Yu Z."/>
        </authorList>
    </citation>
    <scope>NUCLEOTIDE SEQUENCE [LARGE SCALE GENOMIC DNA]</scope>
    <source>
        <strain evidence="3 4">C31</strain>
    </source>
</reference>
<sequence length="270" mass="30323">MSTLTEVQAKSAPIISQIQNEAVRLATLKLIERCYKRGVEIRITQGFRTTEEQNALYAQGRTTPGPIVTNARGGQSYHNYSLAIDFVLIKGGYNMQYDGDSDGIADWVEVVTEAKALGFAWGGDWKSFKDDPHFEMSFGLSLADLRSGKRPSSTQISKAISQINALDDKEEERMSEQLEKKLDEFKKAAEAQFTALDEKFKLLEKRHAVPAWADKLLSDMKQKNLITSTNDKGYDFSTIAQMMKNAGMLEKTFLDHVAQINKGEHKNESK</sequence>
<dbReference type="Gene3D" id="3.30.1380.10">
    <property type="match status" value="1"/>
</dbReference>
<name>A0ABY8X9D9_9BACL</name>